<proteinExistence type="predicted"/>
<dbReference type="AlphaFoldDB" id="A0AAW2EF60"/>
<protein>
    <submittedName>
        <fullName evidence="1">Uncharacterized protein</fullName>
    </submittedName>
</protein>
<comment type="caution">
    <text evidence="1">The sequence shown here is derived from an EMBL/GenBank/DDBJ whole genome shotgun (WGS) entry which is preliminary data.</text>
</comment>
<keyword evidence="2" id="KW-1185">Reference proteome</keyword>
<accession>A0AAW2EF60</accession>
<sequence>MKAPLLSPKKKKKKKKLNCHTQVYLIDASQSRLFKKLDRSPSSPYSKMALKGSSSTIAIILAILTSRISAKVCMSFIKSFLKYIFYPGFLIYAERCATPRKFRVCTIQSNPYLKHIRQESITTLNKIQ</sequence>
<evidence type="ECO:0000313" key="1">
    <source>
        <dbReference type="EMBL" id="KAL0100961.1"/>
    </source>
</evidence>
<reference evidence="1 2" key="1">
    <citation type="submission" date="2023-03" db="EMBL/GenBank/DDBJ databases">
        <title>High recombination rates correlate with genetic variation in Cardiocondyla obscurior ants.</title>
        <authorList>
            <person name="Errbii M."/>
        </authorList>
    </citation>
    <scope>NUCLEOTIDE SEQUENCE [LARGE SCALE GENOMIC DNA]</scope>
    <source>
        <strain evidence="1">Alpha-2009</strain>
        <tissue evidence="1">Whole body</tissue>
    </source>
</reference>
<name>A0AAW2EF60_9HYME</name>
<gene>
    <name evidence="1" type="ORF">PUN28_019388</name>
</gene>
<dbReference type="EMBL" id="JADYXP020000025">
    <property type="protein sequence ID" value="KAL0100961.1"/>
    <property type="molecule type" value="Genomic_DNA"/>
</dbReference>
<organism evidence="1 2">
    <name type="scientific">Cardiocondyla obscurior</name>
    <dbReference type="NCBI Taxonomy" id="286306"/>
    <lineage>
        <taxon>Eukaryota</taxon>
        <taxon>Metazoa</taxon>
        <taxon>Ecdysozoa</taxon>
        <taxon>Arthropoda</taxon>
        <taxon>Hexapoda</taxon>
        <taxon>Insecta</taxon>
        <taxon>Pterygota</taxon>
        <taxon>Neoptera</taxon>
        <taxon>Endopterygota</taxon>
        <taxon>Hymenoptera</taxon>
        <taxon>Apocrita</taxon>
        <taxon>Aculeata</taxon>
        <taxon>Formicoidea</taxon>
        <taxon>Formicidae</taxon>
        <taxon>Myrmicinae</taxon>
        <taxon>Cardiocondyla</taxon>
    </lineage>
</organism>
<evidence type="ECO:0000313" key="2">
    <source>
        <dbReference type="Proteomes" id="UP001430953"/>
    </source>
</evidence>
<dbReference type="Proteomes" id="UP001430953">
    <property type="component" value="Unassembled WGS sequence"/>
</dbReference>